<dbReference type="InterPro" id="IPR016164">
    <property type="entry name" value="FAD-linked_Oxase-like_C"/>
</dbReference>
<dbReference type="PROSITE" id="PS51387">
    <property type="entry name" value="FAD_PCMH"/>
    <property type="match status" value="1"/>
</dbReference>
<dbReference type="OrthoDB" id="9811557at2"/>
<dbReference type="InterPro" id="IPR006094">
    <property type="entry name" value="Oxid_FAD_bind_N"/>
</dbReference>
<name>A0A0U9HN16_9BACT</name>
<sequence>MKNLKLLEGIEISDEKEDLICYSYDASYAKGSIPEFVAWPKNTEEIVRVVKWATAKGLKIVPRGAGTGMAGGAVPVGTRTVVISLERMREVLEINPENFTTTVQPGVINGELQKELMIYELFYPPDPASLDYCTIGGNVATNAGGPRAIKYGVTRNYCLALEVVLSTGTVVTFGNKSFKRVTGYEIKELLIGSEGTLGIISNITLRVLPQPEDIITLLITFDSIESAGKTVPKIIGSGITPRTLEFLDSSCLSLIEKNYELGLPTQVEAMLLVELDGELTSIKRQGEKIVEIARKFKGETQVATDYYSRENLWKARRSISPCLLKIIDREKINIDISVPIDNLSKTLVRLNQISKESNIPIVSFGHAGDGNIHVNILVEKNNEEEKKLGFEIVKKIFEFVVTIGGAISGEHGIGITKKPYIDIQLGRKQIELMQAIKRVFDPKGFMNPGKIF</sequence>
<organism evidence="7 8">
    <name type="scientific">Thermodesulfovibrio aggregans</name>
    <dbReference type="NCBI Taxonomy" id="86166"/>
    <lineage>
        <taxon>Bacteria</taxon>
        <taxon>Pseudomonadati</taxon>
        <taxon>Nitrospirota</taxon>
        <taxon>Thermodesulfovibrionia</taxon>
        <taxon>Thermodesulfovibrionales</taxon>
        <taxon>Thermodesulfovibrionaceae</taxon>
        <taxon>Thermodesulfovibrio</taxon>
    </lineage>
</organism>
<dbReference type="Pfam" id="PF02913">
    <property type="entry name" value="FAD-oxidase_C"/>
    <property type="match status" value="1"/>
</dbReference>
<evidence type="ECO:0000313" key="8">
    <source>
        <dbReference type="Proteomes" id="UP000054976"/>
    </source>
</evidence>
<dbReference type="Pfam" id="PF01565">
    <property type="entry name" value="FAD_binding_4"/>
    <property type="match status" value="1"/>
</dbReference>
<dbReference type="Gene3D" id="3.30.465.10">
    <property type="match status" value="1"/>
</dbReference>
<evidence type="ECO:0000256" key="2">
    <source>
        <dbReference type="ARBA" id="ARBA00008000"/>
    </source>
</evidence>
<dbReference type="AlphaFoldDB" id="A0A0U9HN16"/>
<dbReference type="FunFam" id="3.30.70.2740:FF:000001">
    <property type="entry name" value="D-lactate dehydrogenase mitochondrial"/>
    <property type="match status" value="1"/>
</dbReference>
<proteinExistence type="inferred from homology"/>
<keyword evidence="5" id="KW-0560">Oxidoreductase</keyword>
<evidence type="ECO:0000256" key="5">
    <source>
        <dbReference type="ARBA" id="ARBA00023002"/>
    </source>
</evidence>
<comment type="caution">
    <text evidence="7">The sequence shown here is derived from an EMBL/GenBank/DDBJ whole genome shotgun (WGS) entry which is preliminary data.</text>
</comment>
<evidence type="ECO:0000256" key="1">
    <source>
        <dbReference type="ARBA" id="ARBA00001974"/>
    </source>
</evidence>
<dbReference type="GO" id="GO:0071949">
    <property type="term" value="F:FAD binding"/>
    <property type="evidence" value="ECO:0007669"/>
    <property type="project" value="InterPro"/>
</dbReference>
<evidence type="ECO:0000256" key="4">
    <source>
        <dbReference type="ARBA" id="ARBA00022827"/>
    </source>
</evidence>
<dbReference type="Gene3D" id="3.30.70.2740">
    <property type="match status" value="1"/>
</dbReference>
<dbReference type="EMBL" id="BCNO01000001">
    <property type="protein sequence ID" value="GAQ94478.1"/>
    <property type="molecule type" value="Genomic_DNA"/>
</dbReference>
<dbReference type="GO" id="GO:0016491">
    <property type="term" value="F:oxidoreductase activity"/>
    <property type="evidence" value="ECO:0007669"/>
    <property type="project" value="UniProtKB-KW"/>
</dbReference>
<keyword evidence="8" id="KW-1185">Reference proteome</keyword>
<evidence type="ECO:0000256" key="3">
    <source>
        <dbReference type="ARBA" id="ARBA00022630"/>
    </source>
</evidence>
<reference evidence="8" key="1">
    <citation type="submission" date="2016-01" db="EMBL/GenBank/DDBJ databases">
        <title>Draft genome sequence of Thermodesulfovibrio aggregans strain TGE-P1.</title>
        <authorList>
            <person name="Sekiguchi Y."/>
            <person name="Ohashi A."/>
            <person name="Matsuura N."/>
            <person name="Tourlousse M.D."/>
        </authorList>
    </citation>
    <scope>NUCLEOTIDE SEQUENCE [LARGE SCALE GENOMIC DNA]</scope>
    <source>
        <strain evidence="8">TGE-P1</strain>
    </source>
</reference>
<evidence type="ECO:0000313" key="7">
    <source>
        <dbReference type="EMBL" id="GAQ94478.1"/>
    </source>
</evidence>
<comment type="similarity">
    <text evidence="2">Belongs to the FAD-binding oxidoreductase/transferase type 4 family.</text>
</comment>
<keyword evidence="3" id="KW-0285">Flavoprotein</keyword>
<keyword evidence="4" id="KW-0274">FAD</keyword>
<dbReference type="Proteomes" id="UP000054976">
    <property type="component" value="Unassembled WGS sequence"/>
</dbReference>
<protein>
    <submittedName>
        <fullName evidence="7">Glycolate oxidase</fullName>
    </submittedName>
</protein>
<feature type="domain" description="FAD-binding PCMH-type" evidence="6">
    <location>
        <begin position="29"/>
        <end position="210"/>
    </location>
</feature>
<dbReference type="InterPro" id="IPR036318">
    <property type="entry name" value="FAD-bd_PCMH-like_sf"/>
</dbReference>
<dbReference type="InterPro" id="IPR051914">
    <property type="entry name" value="FAD-linked_OxidoTrans_Type4"/>
</dbReference>
<dbReference type="FunFam" id="1.10.45.10:FF:000001">
    <property type="entry name" value="D-lactate dehydrogenase mitochondrial"/>
    <property type="match status" value="1"/>
</dbReference>
<dbReference type="PANTHER" id="PTHR42934">
    <property type="entry name" value="GLYCOLATE OXIDASE SUBUNIT GLCD"/>
    <property type="match status" value="1"/>
</dbReference>
<dbReference type="InterPro" id="IPR016169">
    <property type="entry name" value="FAD-bd_PCMH_sub2"/>
</dbReference>
<dbReference type="RefSeq" id="WP_059175926.1">
    <property type="nucleotide sequence ID" value="NZ_BCNO01000001.1"/>
</dbReference>
<dbReference type="STRING" id="86166.TAGGR_1660"/>
<dbReference type="SUPFAM" id="SSF55103">
    <property type="entry name" value="FAD-linked oxidases, C-terminal domain"/>
    <property type="match status" value="1"/>
</dbReference>
<dbReference type="InterPro" id="IPR016166">
    <property type="entry name" value="FAD-bd_PCMH"/>
</dbReference>
<evidence type="ECO:0000259" key="6">
    <source>
        <dbReference type="PROSITE" id="PS51387"/>
    </source>
</evidence>
<comment type="cofactor">
    <cofactor evidence="1">
        <name>FAD</name>
        <dbReference type="ChEBI" id="CHEBI:57692"/>
    </cofactor>
</comment>
<dbReference type="SUPFAM" id="SSF56176">
    <property type="entry name" value="FAD-binding/transporter-associated domain-like"/>
    <property type="match status" value="1"/>
</dbReference>
<dbReference type="InterPro" id="IPR004113">
    <property type="entry name" value="FAD-bd_oxidored_4_C"/>
</dbReference>
<dbReference type="Gene3D" id="1.10.45.10">
    <property type="entry name" value="Vanillyl-alcohol Oxidase, Chain A, domain 4"/>
    <property type="match status" value="1"/>
</dbReference>
<gene>
    <name evidence="7" type="ORF">TAGGR_1660</name>
</gene>
<dbReference type="PANTHER" id="PTHR42934:SF3">
    <property type="entry name" value="D-LACTATE DEHYDROGENASE"/>
    <property type="match status" value="1"/>
</dbReference>
<accession>A0A0U9HN16</accession>
<dbReference type="InterPro" id="IPR016171">
    <property type="entry name" value="Vanillyl_alc_oxidase_C-sub2"/>
</dbReference>